<evidence type="ECO:0000313" key="2">
    <source>
        <dbReference type="Proteomes" id="UP000284676"/>
    </source>
</evidence>
<organism evidence="1 2">
    <name type="scientific">Fusobacterium mortiferum</name>
    <dbReference type="NCBI Taxonomy" id="850"/>
    <lineage>
        <taxon>Bacteria</taxon>
        <taxon>Fusobacteriati</taxon>
        <taxon>Fusobacteriota</taxon>
        <taxon>Fusobacteriia</taxon>
        <taxon>Fusobacteriales</taxon>
        <taxon>Fusobacteriaceae</taxon>
        <taxon>Fusobacterium</taxon>
    </lineage>
</organism>
<dbReference type="EMBL" id="QRHL01000020">
    <property type="protein sequence ID" value="RHF70895.1"/>
    <property type="molecule type" value="Genomic_DNA"/>
</dbReference>
<dbReference type="InterPro" id="IPR036249">
    <property type="entry name" value="Thioredoxin-like_sf"/>
</dbReference>
<sequence>MKVTVVGSHLCEDTRNALAILKEKNIEVEFFNLSEDLSALKKYLQYRETEAMYEEVRKNGGIGIPLLVLEDGTKTFDVNEILNRLG</sequence>
<dbReference type="AlphaFoldDB" id="A0A414PQS5"/>
<protein>
    <submittedName>
        <fullName evidence="1">Glutaredoxin</fullName>
    </submittedName>
</protein>
<dbReference type="GeneID" id="62762649"/>
<gene>
    <name evidence="1" type="ORF">DW663_09585</name>
</gene>
<reference evidence="1 2" key="1">
    <citation type="submission" date="2018-08" db="EMBL/GenBank/DDBJ databases">
        <title>A genome reference for cultivated species of the human gut microbiota.</title>
        <authorList>
            <person name="Zou Y."/>
            <person name="Xue W."/>
            <person name="Luo G."/>
        </authorList>
    </citation>
    <scope>NUCLEOTIDE SEQUENCE [LARGE SCALE GENOMIC DNA]</scope>
    <source>
        <strain evidence="1 2">AM25-1</strain>
    </source>
</reference>
<name>A0A414PQS5_FUSMR</name>
<proteinExistence type="predicted"/>
<dbReference type="SUPFAM" id="SSF52833">
    <property type="entry name" value="Thioredoxin-like"/>
    <property type="match status" value="1"/>
</dbReference>
<evidence type="ECO:0000313" key="1">
    <source>
        <dbReference type="EMBL" id="RHF70895.1"/>
    </source>
</evidence>
<comment type="caution">
    <text evidence="1">The sequence shown here is derived from an EMBL/GenBank/DDBJ whole genome shotgun (WGS) entry which is preliminary data.</text>
</comment>
<dbReference type="Proteomes" id="UP000284676">
    <property type="component" value="Unassembled WGS sequence"/>
</dbReference>
<dbReference type="RefSeq" id="WP_005883326.1">
    <property type="nucleotide sequence ID" value="NZ_CABMMQ010000001.1"/>
</dbReference>
<accession>A0A414PQS5</accession>
<dbReference type="Gene3D" id="3.40.30.10">
    <property type="entry name" value="Glutaredoxin"/>
    <property type="match status" value="1"/>
</dbReference>